<evidence type="ECO:0000313" key="2">
    <source>
        <dbReference type="Proteomes" id="UP000252172"/>
    </source>
</evidence>
<organism evidence="1 2">
    <name type="scientific">Chryseobacterium lacus</name>
    <dbReference type="NCBI Taxonomy" id="2058346"/>
    <lineage>
        <taxon>Bacteria</taxon>
        <taxon>Pseudomonadati</taxon>
        <taxon>Bacteroidota</taxon>
        <taxon>Flavobacteriia</taxon>
        <taxon>Flavobacteriales</taxon>
        <taxon>Weeksellaceae</taxon>
        <taxon>Chryseobacterium group</taxon>
        <taxon>Chryseobacterium</taxon>
    </lineage>
</organism>
<gene>
    <name evidence="1" type="ORF">DQ356_10570</name>
</gene>
<dbReference type="PROSITE" id="PS51257">
    <property type="entry name" value="PROKAR_LIPOPROTEIN"/>
    <property type="match status" value="1"/>
</dbReference>
<name>A0A368MVV5_9FLAO</name>
<dbReference type="Proteomes" id="UP000252172">
    <property type="component" value="Unassembled WGS sequence"/>
</dbReference>
<dbReference type="AlphaFoldDB" id="A0A368MVV5"/>
<protein>
    <recommendedName>
        <fullName evidence="3">Lipoprotein</fullName>
    </recommendedName>
</protein>
<proteinExistence type="predicted"/>
<evidence type="ECO:0008006" key="3">
    <source>
        <dbReference type="Google" id="ProtNLM"/>
    </source>
</evidence>
<keyword evidence="2" id="KW-1185">Reference proteome</keyword>
<evidence type="ECO:0000313" key="1">
    <source>
        <dbReference type="EMBL" id="RCU42357.1"/>
    </source>
</evidence>
<comment type="caution">
    <text evidence="1">The sequence shown here is derived from an EMBL/GenBank/DDBJ whole genome shotgun (WGS) entry which is preliminary data.</text>
</comment>
<dbReference type="OrthoDB" id="794403at2"/>
<dbReference type="RefSeq" id="WP_114304458.1">
    <property type="nucleotide sequence ID" value="NZ_QPIE01000007.1"/>
</dbReference>
<reference evidence="1 2" key="1">
    <citation type="submission" date="2018-07" db="EMBL/GenBank/DDBJ databases">
        <title>Chryseobacterium lacus sp. nov., isolated from lake water.</title>
        <authorList>
            <person name="Li C.-M."/>
        </authorList>
    </citation>
    <scope>NUCLEOTIDE SEQUENCE [LARGE SCALE GENOMIC DNA]</scope>
    <source>
        <strain evidence="1 2">YLOS41</strain>
    </source>
</reference>
<dbReference type="EMBL" id="QPIE01000007">
    <property type="protein sequence ID" value="RCU42357.1"/>
    <property type="molecule type" value="Genomic_DNA"/>
</dbReference>
<sequence>MKKYIFLACISWLFIACEKKNKTDNILAKKEAATVNESDIVIEEIPEECYMRVNGKDTLFLKMSDNLGTITGTMNYKNFQKDSSSGDIVGIADGDTIRIDYNFAAEGTQSTREIWFLKKDGKLIEGIGEYDETGERFKNNSVKFTDGQILQPTDCKEFDRK</sequence>
<accession>A0A368MVV5</accession>